<keyword evidence="2" id="KW-1185">Reference proteome</keyword>
<organism evidence="1 2">
    <name type="scientific">Colletotrichum zoysiae</name>
    <dbReference type="NCBI Taxonomy" id="1216348"/>
    <lineage>
        <taxon>Eukaryota</taxon>
        <taxon>Fungi</taxon>
        <taxon>Dikarya</taxon>
        <taxon>Ascomycota</taxon>
        <taxon>Pezizomycotina</taxon>
        <taxon>Sordariomycetes</taxon>
        <taxon>Hypocreomycetidae</taxon>
        <taxon>Glomerellales</taxon>
        <taxon>Glomerellaceae</taxon>
        <taxon>Colletotrichum</taxon>
        <taxon>Colletotrichum graminicola species complex</taxon>
    </lineage>
</organism>
<protein>
    <submittedName>
        <fullName evidence="1">Uncharacterized protein</fullName>
    </submittedName>
</protein>
<accession>A0AAD9H8S1</accession>
<sequence length="155" mass="17913">MRYLISPNLSLPNKTKTPWSPHLVISGQLHSRRDRSCNRLTNEQLSLAEDTCGFQVFVPRMYEGRKEGRKGPLLACFACMHRRVSDSRRLFVFFFLPFSLQNHPFRLESPPTRNTQPRHADTKGSIGLSVCLFVRPIRCSSFTISLSNQPNLRHR</sequence>
<evidence type="ECO:0000313" key="1">
    <source>
        <dbReference type="EMBL" id="KAK2023452.1"/>
    </source>
</evidence>
<dbReference type="AlphaFoldDB" id="A0AAD9H8S1"/>
<reference evidence="1" key="1">
    <citation type="submission" date="2021-06" db="EMBL/GenBank/DDBJ databases">
        <title>Comparative genomics, transcriptomics and evolutionary studies reveal genomic signatures of adaptation to plant cell wall in hemibiotrophic fungi.</title>
        <authorList>
            <consortium name="DOE Joint Genome Institute"/>
            <person name="Baroncelli R."/>
            <person name="Diaz J.F."/>
            <person name="Benocci T."/>
            <person name="Peng M."/>
            <person name="Battaglia E."/>
            <person name="Haridas S."/>
            <person name="Andreopoulos W."/>
            <person name="Labutti K."/>
            <person name="Pangilinan J."/>
            <person name="Floch G.L."/>
            <person name="Makela M.R."/>
            <person name="Henrissat B."/>
            <person name="Grigoriev I.V."/>
            <person name="Crouch J.A."/>
            <person name="De Vries R.P."/>
            <person name="Sukno S.A."/>
            <person name="Thon M.R."/>
        </authorList>
    </citation>
    <scope>NUCLEOTIDE SEQUENCE</scope>
    <source>
        <strain evidence="1">MAFF235873</strain>
    </source>
</reference>
<comment type="caution">
    <text evidence="1">The sequence shown here is derived from an EMBL/GenBank/DDBJ whole genome shotgun (WGS) entry which is preliminary data.</text>
</comment>
<evidence type="ECO:0000313" key="2">
    <source>
        <dbReference type="Proteomes" id="UP001232148"/>
    </source>
</evidence>
<dbReference type="Proteomes" id="UP001232148">
    <property type="component" value="Unassembled WGS sequence"/>
</dbReference>
<dbReference type="EMBL" id="MU842999">
    <property type="protein sequence ID" value="KAK2023452.1"/>
    <property type="molecule type" value="Genomic_DNA"/>
</dbReference>
<gene>
    <name evidence="1" type="ORF">LX32DRAFT_143295</name>
</gene>
<name>A0AAD9H8S1_9PEZI</name>
<proteinExistence type="predicted"/>